<evidence type="ECO:0000256" key="8">
    <source>
        <dbReference type="PIRNR" id="PIRNR006630"/>
    </source>
</evidence>
<keyword evidence="3 7" id="KW-0436">Ligase</keyword>
<feature type="binding site" evidence="7">
    <location>
        <position position="599"/>
    </location>
    <ligand>
        <name>deamido-NAD(+)</name>
        <dbReference type="ChEBI" id="CHEBI:58437"/>
        <note>ligand shared between two neighboring subunits</note>
    </ligand>
</feature>
<evidence type="ECO:0000256" key="3">
    <source>
        <dbReference type="ARBA" id="ARBA00022598"/>
    </source>
</evidence>
<dbReference type="SUPFAM" id="SSF56317">
    <property type="entry name" value="Carbon-nitrogen hydrolase"/>
    <property type="match status" value="1"/>
</dbReference>
<dbReference type="PIRSF" id="PIRSF006630">
    <property type="entry name" value="NADS_GAT"/>
    <property type="match status" value="1"/>
</dbReference>
<dbReference type="EC" id="6.3.5.1" evidence="7 8"/>
<feature type="binding site" evidence="7">
    <location>
        <position position="197"/>
    </location>
    <ligand>
        <name>L-glutamine</name>
        <dbReference type="ChEBI" id="CHEBI:58359"/>
    </ligand>
</feature>
<feature type="active site" description="For glutaminase activity" evidence="7">
    <location>
        <position position="115"/>
    </location>
</feature>
<dbReference type="Pfam" id="PF00795">
    <property type="entry name" value="CN_hydrolase"/>
    <property type="match status" value="1"/>
</dbReference>
<feature type="domain" description="CN hydrolase" evidence="10">
    <location>
        <begin position="7"/>
        <end position="268"/>
    </location>
</feature>
<feature type="binding site" evidence="7">
    <location>
        <position position="203"/>
    </location>
    <ligand>
        <name>L-glutamine</name>
        <dbReference type="ChEBI" id="CHEBI:58359"/>
    </ligand>
</feature>
<sequence length="636" mass="69703">MNRFGFFRVCAATPEIKVADVWYNAKNIAAAAKAAAENGAQLVVFPELCLTGYTCGDLFNQRALITASDEAVSYLAENLPQGVLVFVGAPAEVGGRLYNCALVFNGGRLVAAVPKSFIPNYGEFYERRHFSPARDGMASAKIAGYSVPFGTDIIFSDQSMPLFTVSAEICEDLWIPMSPSVRHALAGANIIVNLSCSDEIAGKAEYRRNLVKMQSSKLMCGYIYCDSGNGESTTDMVFAGHNLICENGSVLKESKLFENGLLFADIDADKLDGERKRCASAFYGNGDVAEHLTVPVTVDKCNSQTERTFAQYPFVPKSGSKLAERTELILDLQTMGLVKRLEHTGAKTAVIGISGGLDSALALLVTRRAFAKLNKDFKDIIAITMPGFGTTGKTFKSSVDLIETVGATFRKVDITGSVLKHFEDIGHDKEKLDVTYENAQARMRTLILMDTANKTGGLVIGTGDLSELALGWATYNGDHMSMYAVNAGVPKTLVKHLIRFEAERLGGKAQATLEAILATEISPELLPPDKNGQIAQKTEDIVGPYVLHDFFLYYAVRWGFSPEKVRYIARIAFKDTFDCDVIDKWLKNFYKRFFAQQFKRSCLPDGVKVGTVTLSPRGDWRMPSDASVSLWLDELD</sequence>
<dbReference type="PANTHER" id="PTHR23090">
    <property type="entry name" value="NH 3 /GLUTAMINE-DEPENDENT NAD + SYNTHETASE"/>
    <property type="match status" value="1"/>
</dbReference>
<feature type="binding site" evidence="7">
    <location>
        <position position="467"/>
    </location>
    <ligand>
        <name>deamido-NAD(+)</name>
        <dbReference type="ChEBI" id="CHEBI:58437"/>
        <note>ligand shared between two neighboring subunits</note>
    </ligand>
</feature>
<evidence type="ECO:0000256" key="4">
    <source>
        <dbReference type="ARBA" id="ARBA00022741"/>
    </source>
</evidence>
<dbReference type="InterPro" id="IPR022310">
    <property type="entry name" value="NAD/GMP_synthase"/>
</dbReference>
<accession>A0A9D1MJE1</accession>
<dbReference type="InterPro" id="IPR041856">
    <property type="entry name" value="NAD+_synth_C"/>
</dbReference>
<comment type="caution">
    <text evidence="11">The sequence shown here is derived from an EMBL/GenBank/DDBJ whole genome shotgun (WGS) entry which is preliminary data.</text>
</comment>
<feature type="binding site" evidence="7">
    <location>
        <begin position="472"/>
        <end position="475"/>
    </location>
    <ligand>
        <name>deamido-NAD(+)</name>
        <dbReference type="ChEBI" id="CHEBI:58437"/>
        <note>ligand shared between two neighboring subunits</note>
    </ligand>
</feature>
<keyword evidence="6 7" id="KW-0520">NAD</keyword>
<feature type="active site" description="Nucleophile; for glutaminase activity" evidence="7">
    <location>
        <position position="170"/>
    </location>
</feature>
<dbReference type="NCBIfam" id="TIGR00552">
    <property type="entry name" value="nadE"/>
    <property type="match status" value="1"/>
</dbReference>
<feature type="binding site" evidence="7">
    <location>
        <position position="462"/>
    </location>
    <ligand>
        <name>ATP</name>
        <dbReference type="ChEBI" id="CHEBI:30616"/>
    </ligand>
</feature>
<evidence type="ECO:0000259" key="10">
    <source>
        <dbReference type="PROSITE" id="PS50263"/>
    </source>
</evidence>
<proteinExistence type="inferred from homology"/>
<dbReference type="NCBIfam" id="NF002730">
    <property type="entry name" value="PRK02628.1"/>
    <property type="match status" value="1"/>
</dbReference>
<gene>
    <name evidence="7" type="primary">nadE</name>
    <name evidence="11" type="ORF">IAB69_00915</name>
</gene>
<feature type="binding site" evidence="7">
    <location>
        <position position="438"/>
    </location>
    <ligand>
        <name>deamido-NAD(+)</name>
        <dbReference type="ChEBI" id="CHEBI:58437"/>
        <note>ligand shared between two neighboring subunits</note>
    </ligand>
</feature>
<feature type="binding site" evidence="7">
    <location>
        <begin position="352"/>
        <end position="359"/>
    </location>
    <ligand>
        <name>ATP</name>
        <dbReference type="ChEBI" id="CHEBI:30616"/>
    </ligand>
</feature>
<dbReference type="GO" id="GO:0009435">
    <property type="term" value="P:NAD+ biosynthetic process"/>
    <property type="evidence" value="ECO:0007669"/>
    <property type="project" value="UniProtKB-UniRule"/>
</dbReference>
<evidence type="ECO:0000256" key="2">
    <source>
        <dbReference type="ARBA" id="ARBA00007145"/>
    </source>
</evidence>
<comment type="catalytic activity">
    <reaction evidence="7 8">
        <text>deamido-NAD(+) + L-glutamine + ATP + H2O = L-glutamate + AMP + diphosphate + NAD(+) + H(+)</text>
        <dbReference type="Rhea" id="RHEA:24384"/>
        <dbReference type="ChEBI" id="CHEBI:15377"/>
        <dbReference type="ChEBI" id="CHEBI:15378"/>
        <dbReference type="ChEBI" id="CHEBI:29985"/>
        <dbReference type="ChEBI" id="CHEBI:30616"/>
        <dbReference type="ChEBI" id="CHEBI:33019"/>
        <dbReference type="ChEBI" id="CHEBI:57540"/>
        <dbReference type="ChEBI" id="CHEBI:58359"/>
        <dbReference type="ChEBI" id="CHEBI:58437"/>
        <dbReference type="ChEBI" id="CHEBI:456215"/>
        <dbReference type="EC" id="6.3.5.1"/>
    </reaction>
</comment>
<reference evidence="11" key="2">
    <citation type="journal article" date="2021" name="PeerJ">
        <title>Extensive microbial diversity within the chicken gut microbiome revealed by metagenomics and culture.</title>
        <authorList>
            <person name="Gilroy R."/>
            <person name="Ravi A."/>
            <person name="Getino M."/>
            <person name="Pursley I."/>
            <person name="Horton D.L."/>
            <person name="Alikhan N.F."/>
            <person name="Baker D."/>
            <person name="Gharbi K."/>
            <person name="Hall N."/>
            <person name="Watson M."/>
            <person name="Adriaenssens E.M."/>
            <person name="Foster-Nyarko E."/>
            <person name="Jarju S."/>
            <person name="Secka A."/>
            <person name="Antonio M."/>
            <person name="Oren A."/>
            <person name="Chaudhuri R.R."/>
            <person name="La Ragione R."/>
            <person name="Hildebrand F."/>
            <person name="Pallen M.J."/>
        </authorList>
    </citation>
    <scope>NUCLEOTIDE SEQUENCE</scope>
    <source>
        <strain evidence="11">CHK195-12923</strain>
    </source>
</reference>
<comment type="pathway">
    <text evidence="1 7 8">Cofactor biosynthesis; NAD(+) biosynthesis; NAD(+) from deamido-NAD(+) (L-Gln route): step 1/1.</text>
</comment>
<dbReference type="EMBL" id="DVNE01000009">
    <property type="protein sequence ID" value="HIU61197.1"/>
    <property type="molecule type" value="Genomic_DNA"/>
</dbReference>
<protein>
    <recommendedName>
        <fullName evidence="7 8">Glutamine-dependent NAD(+) synthetase</fullName>
        <ecNumber evidence="7 8">6.3.5.1</ecNumber>
    </recommendedName>
    <alternativeName>
        <fullName evidence="7 8">NAD(+) synthase [glutamine-hydrolyzing]</fullName>
    </alternativeName>
</protein>
<dbReference type="Gene3D" id="1.10.10.1140">
    <property type="entry name" value="Glutamine-dependent NAD+ synthetase, C-terminal domain"/>
    <property type="match status" value="1"/>
</dbReference>
<reference evidence="11" key="1">
    <citation type="submission" date="2020-10" db="EMBL/GenBank/DDBJ databases">
        <authorList>
            <person name="Gilroy R."/>
        </authorList>
    </citation>
    <scope>NUCLEOTIDE SEQUENCE</scope>
    <source>
        <strain evidence="11">CHK195-12923</strain>
    </source>
</reference>
<dbReference type="GO" id="GO:0005737">
    <property type="term" value="C:cytoplasm"/>
    <property type="evidence" value="ECO:0007669"/>
    <property type="project" value="InterPro"/>
</dbReference>
<dbReference type="CDD" id="cd00553">
    <property type="entry name" value="NAD_synthase"/>
    <property type="match status" value="1"/>
</dbReference>
<dbReference type="InterPro" id="IPR003010">
    <property type="entry name" value="C-N_Hydrolase"/>
</dbReference>
<keyword evidence="4 7" id="KW-0547">Nucleotide-binding</keyword>
<dbReference type="Gene3D" id="3.40.50.620">
    <property type="entry name" value="HUPs"/>
    <property type="match status" value="1"/>
</dbReference>
<dbReference type="GO" id="GO:0003952">
    <property type="term" value="F:NAD+ synthase (glutamine-hydrolyzing) activity"/>
    <property type="evidence" value="ECO:0007669"/>
    <property type="project" value="UniProtKB-UniRule"/>
</dbReference>
<evidence type="ECO:0000256" key="7">
    <source>
        <dbReference type="HAMAP-Rule" id="MF_02090"/>
    </source>
</evidence>
<dbReference type="InterPro" id="IPR014729">
    <property type="entry name" value="Rossmann-like_a/b/a_fold"/>
</dbReference>
<dbReference type="Proteomes" id="UP000824110">
    <property type="component" value="Unassembled WGS sequence"/>
</dbReference>
<keyword evidence="5 7" id="KW-0067">ATP-binding</keyword>
<dbReference type="PANTHER" id="PTHR23090:SF9">
    <property type="entry name" value="GLUTAMINE-DEPENDENT NAD(+) SYNTHETASE"/>
    <property type="match status" value="1"/>
</dbReference>
<evidence type="ECO:0000256" key="6">
    <source>
        <dbReference type="ARBA" id="ARBA00023027"/>
    </source>
</evidence>
<evidence type="ECO:0000313" key="11">
    <source>
        <dbReference type="EMBL" id="HIU61197.1"/>
    </source>
</evidence>
<comment type="similarity">
    <text evidence="2 7 8">In the C-terminal section; belongs to the NAD synthetase family.</text>
</comment>
<evidence type="ECO:0000313" key="12">
    <source>
        <dbReference type="Proteomes" id="UP000824110"/>
    </source>
</evidence>
<feature type="binding site" evidence="7">
    <location>
        <position position="121"/>
    </location>
    <ligand>
        <name>L-glutamine</name>
        <dbReference type="ChEBI" id="CHEBI:58359"/>
    </ligand>
</feature>
<dbReference type="AlphaFoldDB" id="A0A9D1MJE1"/>
<comment type="similarity">
    <text evidence="9">Belongs to the NAD synthetase family.</text>
</comment>
<dbReference type="GO" id="GO:0008795">
    <property type="term" value="F:NAD+ synthase activity"/>
    <property type="evidence" value="ECO:0007669"/>
    <property type="project" value="UniProtKB-UniRule"/>
</dbReference>
<evidence type="ECO:0000256" key="1">
    <source>
        <dbReference type="ARBA" id="ARBA00005188"/>
    </source>
</evidence>
<dbReference type="SUPFAM" id="SSF52402">
    <property type="entry name" value="Adenine nucleotide alpha hydrolases-like"/>
    <property type="match status" value="1"/>
</dbReference>
<dbReference type="Gene3D" id="3.60.110.10">
    <property type="entry name" value="Carbon-nitrogen hydrolase"/>
    <property type="match status" value="1"/>
</dbReference>
<organism evidence="11 12">
    <name type="scientific">Candidatus Coproplasma excrementigallinarum</name>
    <dbReference type="NCBI Taxonomy" id="2840747"/>
    <lineage>
        <taxon>Bacteria</taxon>
        <taxon>Bacillati</taxon>
        <taxon>Bacillota</taxon>
        <taxon>Clostridia</taxon>
        <taxon>Eubacteriales</taxon>
        <taxon>Candidatus Coproplasma</taxon>
    </lineage>
</organism>
<dbReference type="GO" id="GO:0005524">
    <property type="term" value="F:ATP binding"/>
    <property type="evidence" value="ECO:0007669"/>
    <property type="project" value="UniProtKB-UniRule"/>
</dbReference>
<dbReference type="PROSITE" id="PS50263">
    <property type="entry name" value="CN_HYDROLASE"/>
    <property type="match status" value="1"/>
</dbReference>
<comment type="function">
    <text evidence="7">Catalyzes the ATP-dependent amidation of deamido-NAD to form NAD. Uses L-glutamine as a nitrogen source.</text>
</comment>
<dbReference type="HAMAP" id="MF_02090">
    <property type="entry name" value="NadE_glutamine_dep"/>
    <property type="match status" value="1"/>
</dbReference>
<name>A0A9D1MJE1_9FIRM</name>
<dbReference type="Pfam" id="PF02540">
    <property type="entry name" value="NAD_synthase"/>
    <property type="match status" value="1"/>
</dbReference>
<dbReference type="InterPro" id="IPR036526">
    <property type="entry name" value="C-N_Hydrolase_sf"/>
</dbReference>
<dbReference type="GO" id="GO:0004359">
    <property type="term" value="F:glutaminase activity"/>
    <property type="evidence" value="ECO:0007669"/>
    <property type="project" value="InterPro"/>
</dbReference>
<evidence type="ECO:0000256" key="5">
    <source>
        <dbReference type="ARBA" id="ARBA00022840"/>
    </source>
</evidence>
<dbReference type="CDD" id="cd07570">
    <property type="entry name" value="GAT_Gln-NAD-synth"/>
    <property type="match status" value="1"/>
</dbReference>
<evidence type="ECO:0000256" key="9">
    <source>
        <dbReference type="RuleBase" id="RU003811"/>
    </source>
</evidence>
<dbReference type="InterPro" id="IPR003694">
    <property type="entry name" value="NAD_synthase"/>
</dbReference>
<dbReference type="InterPro" id="IPR014445">
    <property type="entry name" value="Gln-dep_NAD_synthase"/>
</dbReference>
<feature type="active site" description="Proton acceptor; for glutaminase activity" evidence="7">
    <location>
        <position position="47"/>
    </location>
</feature>